<keyword evidence="1" id="KW-0378">Hydrolase</keyword>
<proteinExistence type="predicted"/>
<protein>
    <submittedName>
        <fullName evidence="1">Endonuclease 2</fullName>
    </submittedName>
</protein>
<organism evidence="1">
    <name type="scientific">Tupanvirus soda lake</name>
    <dbReference type="NCBI Taxonomy" id="2126985"/>
    <lineage>
        <taxon>Viruses</taxon>
        <taxon>Varidnaviria</taxon>
        <taxon>Bamfordvirae</taxon>
        <taxon>Nucleocytoviricota</taxon>
        <taxon>Megaviricetes</taxon>
        <taxon>Imitervirales</taxon>
        <taxon>Mimiviridae</taxon>
        <taxon>Megamimivirinae</taxon>
        <taxon>Tupanvirus</taxon>
        <taxon>Tupanvirus salinum</taxon>
    </lineage>
</organism>
<dbReference type="GO" id="GO:0004519">
    <property type="term" value="F:endonuclease activity"/>
    <property type="evidence" value="ECO:0007669"/>
    <property type="project" value="UniProtKB-KW"/>
</dbReference>
<dbReference type="GeneID" id="80518165"/>
<keyword evidence="1" id="KW-0540">Nuclease</keyword>
<sequence>MGVSVTVNNALANSEDIIPSVSFNDTLSKVGYDVIDFRNWGMKWYFYDTKNKYHHQYLRENNVSPENLILGAKAIINDVADELEMSLPSDPIEARKILEGFFVDNKEELHCVIKMLQKMYDDNEINKAWNFITELASKNKDEIENNLLYEKIKLQMDYVELAVFFYTAGKNGHSIEWGY</sequence>
<dbReference type="RefSeq" id="YP_010781401.1">
    <property type="nucleotide sequence ID" value="NC_075039.1"/>
</dbReference>
<keyword evidence="1" id="KW-0255">Endonuclease</keyword>
<name>A0A6N1NSR5_9VIRU</name>
<accession>A0A6N1NSR5</accession>
<dbReference type="EMBL" id="KY523104">
    <property type="protein sequence ID" value="QKU34756.1"/>
    <property type="molecule type" value="Genomic_DNA"/>
</dbReference>
<reference evidence="1" key="1">
    <citation type="submission" date="2017-01" db="EMBL/GenBank/DDBJ databases">
        <authorList>
            <person name="Assis F.L."/>
            <person name="Abrahao J.S."/>
            <person name="Silva L."/>
            <person name="Khalil J.B."/>
            <person name="Rodrigues R."/>
            <person name="Silva L.S."/>
            <person name="Arantes T."/>
            <person name="Boratto P."/>
            <person name="Andrade M."/>
            <person name="Kroon E.G."/>
            <person name="Ribeiro B."/>
            <person name="Bergier I."/>
            <person name="Seligmann H."/>
            <person name="Ghigo E."/>
            <person name="Colson P."/>
            <person name="Levasseur A."/>
            <person name="Raoult D."/>
            <person name="Scola B.L."/>
        </authorList>
    </citation>
    <scope>NUCLEOTIDE SEQUENCE</scope>
    <source>
        <strain evidence="1">Soda lake</strain>
    </source>
</reference>
<reference evidence="1" key="2">
    <citation type="journal article" date="2018" name="Nat. Commun.">
        <title>Tailed giant Tupanvirus possesses the most complete translational apparatus of the known virosphere.</title>
        <authorList>
            <person name="Abrahao J."/>
            <person name="Silva L."/>
            <person name="Silva L.S."/>
            <person name="Khalil J.Y.B."/>
            <person name="Rodrigues R."/>
            <person name="Arantes T."/>
            <person name="Assis F."/>
            <person name="Boratto P."/>
            <person name="Andrade M."/>
            <person name="Kroon E.G."/>
            <person name="Ribeiro B."/>
            <person name="Bergier I."/>
            <person name="Seligmann H."/>
            <person name="Ghigo E."/>
            <person name="Colson P."/>
            <person name="Levasseur A."/>
            <person name="Kroemer G."/>
            <person name="Raoult D."/>
            <person name="La Scola B."/>
        </authorList>
    </citation>
    <scope>NUCLEOTIDE SEQUENCE [LARGE SCALE GENOMIC DNA]</scope>
    <source>
        <strain evidence="1">Soda lake</strain>
    </source>
</reference>
<evidence type="ECO:0000313" key="1">
    <source>
        <dbReference type="EMBL" id="QKU34756.1"/>
    </source>
</evidence>
<dbReference type="KEGG" id="vg:80518165"/>